<dbReference type="Pfam" id="PF01370">
    <property type="entry name" value="Epimerase"/>
    <property type="match status" value="1"/>
</dbReference>
<feature type="domain" description="NAD-dependent epimerase/dehydratase" evidence="3">
    <location>
        <begin position="6"/>
        <end position="207"/>
    </location>
</feature>
<dbReference type="Proteomes" id="UP000027920">
    <property type="component" value="Unassembled WGS sequence"/>
</dbReference>
<dbReference type="EMBL" id="AMGV01000003">
    <property type="protein sequence ID" value="KEF60007.1"/>
    <property type="molecule type" value="Genomic_DNA"/>
</dbReference>
<dbReference type="Gene3D" id="3.40.50.720">
    <property type="entry name" value="NAD(P)-binding Rossmann-like Domain"/>
    <property type="match status" value="1"/>
</dbReference>
<evidence type="ECO:0000256" key="1">
    <source>
        <dbReference type="ARBA" id="ARBA00023002"/>
    </source>
</evidence>
<evidence type="ECO:0000313" key="4">
    <source>
        <dbReference type="EMBL" id="KEF60007.1"/>
    </source>
</evidence>
<organism evidence="4 5">
    <name type="scientific">Exophiala aquamarina CBS 119918</name>
    <dbReference type="NCBI Taxonomy" id="1182545"/>
    <lineage>
        <taxon>Eukaryota</taxon>
        <taxon>Fungi</taxon>
        <taxon>Dikarya</taxon>
        <taxon>Ascomycota</taxon>
        <taxon>Pezizomycotina</taxon>
        <taxon>Eurotiomycetes</taxon>
        <taxon>Chaetothyriomycetidae</taxon>
        <taxon>Chaetothyriales</taxon>
        <taxon>Herpotrichiellaceae</taxon>
        <taxon>Exophiala</taxon>
    </lineage>
</organism>
<dbReference type="SUPFAM" id="SSF51735">
    <property type="entry name" value="NAD(P)-binding Rossmann-fold domains"/>
    <property type="match status" value="1"/>
</dbReference>
<dbReference type="RefSeq" id="XP_013262597.1">
    <property type="nucleotide sequence ID" value="XM_013407143.1"/>
</dbReference>
<dbReference type="GO" id="GO:0016616">
    <property type="term" value="F:oxidoreductase activity, acting on the CH-OH group of donors, NAD or NADP as acceptor"/>
    <property type="evidence" value="ECO:0007669"/>
    <property type="project" value="TreeGrafter"/>
</dbReference>
<accession>A0A072PJR7</accession>
<keyword evidence="5" id="KW-1185">Reference proteome</keyword>
<name>A0A072PJR7_9EURO</name>
<dbReference type="GeneID" id="25279784"/>
<keyword evidence="1" id="KW-0560">Oxidoreductase</keyword>
<comment type="similarity">
    <text evidence="2">Belongs to the NAD(P)-dependent epimerase/dehydratase family. Dihydroflavonol-4-reductase subfamily.</text>
</comment>
<evidence type="ECO:0000259" key="3">
    <source>
        <dbReference type="Pfam" id="PF01370"/>
    </source>
</evidence>
<dbReference type="InterPro" id="IPR001509">
    <property type="entry name" value="Epimerase_deHydtase"/>
</dbReference>
<sequence length="339" mass="36297">MARDLILLTGGSGHIGYRTLIEALSKGYKVRAAVRSDAKIAQIKAAKSTQPYLGQLSFTIVPDITKDGVFDEAVQGVDYIVHLASPLAASSDDDEANIIQPAIRGTLSILYSALKESKVQRVVITSSVTAVGPWSSAGGNQPVQPFTADGLQPDPQGPYPNAFAAYGSSKILAYNRTREFIAKEKPSFTVVNIMPTFVIGKNELATTPEAAREGSNQMAMGPLLGSKQEYGPPAAACHLDDVAFVHIAALNPKIEGNQNFGINFNGAKGIVWDDAVDIVKKHFPEAVEKGIFPLGGSQPSVALPFDASRTEEVFNFKYKNFEEMIVSLAGHYVAISARL</sequence>
<proteinExistence type="inferred from homology"/>
<dbReference type="PANTHER" id="PTHR10366">
    <property type="entry name" value="NAD DEPENDENT EPIMERASE/DEHYDRATASE"/>
    <property type="match status" value="1"/>
</dbReference>
<dbReference type="InterPro" id="IPR050425">
    <property type="entry name" value="NAD(P)_dehydrat-like"/>
</dbReference>
<evidence type="ECO:0000313" key="5">
    <source>
        <dbReference type="Proteomes" id="UP000027920"/>
    </source>
</evidence>
<dbReference type="InterPro" id="IPR036291">
    <property type="entry name" value="NAD(P)-bd_dom_sf"/>
</dbReference>
<evidence type="ECO:0000256" key="2">
    <source>
        <dbReference type="ARBA" id="ARBA00023445"/>
    </source>
</evidence>
<dbReference type="PANTHER" id="PTHR10366:SF564">
    <property type="entry name" value="STEROL-4-ALPHA-CARBOXYLATE 3-DEHYDROGENASE, DECARBOXYLATING"/>
    <property type="match status" value="1"/>
</dbReference>
<dbReference type="HOGENOM" id="CLU_007383_9_2_1"/>
<gene>
    <name evidence="4" type="ORF">A1O9_04856</name>
</gene>
<dbReference type="VEuPathDB" id="FungiDB:A1O9_04856"/>
<dbReference type="AlphaFoldDB" id="A0A072PJR7"/>
<protein>
    <recommendedName>
        <fullName evidence="3">NAD-dependent epimerase/dehydratase domain-containing protein</fullName>
    </recommendedName>
</protein>
<comment type="caution">
    <text evidence="4">The sequence shown here is derived from an EMBL/GenBank/DDBJ whole genome shotgun (WGS) entry which is preliminary data.</text>
</comment>
<dbReference type="STRING" id="1182545.A0A072PJR7"/>
<reference evidence="4 5" key="1">
    <citation type="submission" date="2013-03" db="EMBL/GenBank/DDBJ databases">
        <title>The Genome Sequence of Exophiala aquamarina CBS 119918.</title>
        <authorList>
            <consortium name="The Broad Institute Genomics Platform"/>
            <person name="Cuomo C."/>
            <person name="de Hoog S."/>
            <person name="Gorbushina A."/>
            <person name="Walker B."/>
            <person name="Young S.K."/>
            <person name="Zeng Q."/>
            <person name="Gargeya S."/>
            <person name="Fitzgerald M."/>
            <person name="Haas B."/>
            <person name="Abouelleil A."/>
            <person name="Allen A.W."/>
            <person name="Alvarado L."/>
            <person name="Arachchi H.M."/>
            <person name="Berlin A.M."/>
            <person name="Chapman S.B."/>
            <person name="Gainer-Dewar J."/>
            <person name="Goldberg J."/>
            <person name="Griggs A."/>
            <person name="Gujja S."/>
            <person name="Hansen M."/>
            <person name="Howarth C."/>
            <person name="Imamovic A."/>
            <person name="Ireland A."/>
            <person name="Larimer J."/>
            <person name="McCowan C."/>
            <person name="Murphy C."/>
            <person name="Pearson M."/>
            <person name="Poon T.W."/>
            <person name="Priest M."/>
            <person name="Roberts A."/>
            <person name="Saif S."/>
            <person name="Shea T."/>
            <person name="Sisk P."/>
            <person name="Sykes S."/>
            <person name="Wortman J."/>
            <person name="Nusbaum C."/>
            <person name="Birren B."/>
        </authorList>
    </citation>
    <scope>NUCLEOTIDE SEQUENCE [LARGE SCALE GENOMIC DNA]</scope>
    <source>
        <strain evidence="4 5">CBS 119918</strain>
    </source>
</reference>
<dbReference type="OrthoDB" id="2735536at2759"/>